<dbReference type="PROSITE" id="PS00139">
    <property type="entry name" value="THIOL_PROTEASE_CYS"/>
    <property type="match status" value="1"/>
</dbReference>
<evidence type="ECO:0000256" key="5">
    <source>
        <dbReference type="PIRSR" id="PIRSR622684-1"/>
    </source>
</evidence>
<feature type="compositionally biased region" description="Low complexity" evidence="7">
    <location>
        <begin position="728"/>
        <end position="745"/>
    </location>
</feature>
<evidence type="ECO:0000256" key="4">
    <source>
        <dbReference type="ARBA" id="ARBA00022807"/>
    </source>
</evidence>
<feature type="compositionally biased region" description="Polar residues" evidence="7">
    <location>
        <begin position="707"/>
        <end position="722"/>
    </location>
</feature>
<evidence type="ECO:0000256" key="3">
    <source>
        <dbReference type="ARBA" id="ARBA00022801"/>
    </source>
</evidence>
<keyword evidence="3 6" id="KW-0378">Hydrolase</keyword>
<dbReference type="InterPro" id="IPR000169">
    <property type="entry name" value="Pept_cys_AS"/>
</dbReference>
<reference evidence="9" key="1">
    <citation type="journal article" date="2020" name="Stud. Mycol.">
        <title>101 Dothideomycetes genomes: a test case for predicting lifestyles and emergence of pathogens.</title>
        <authorList>
            <person name="Haridas S."/>
            <person name="Albert R."/>
            <person name="Binder M."/>
            <person name="Bloem J."/>
            <person name="Labutti K."/>
            <person name="Salamov A."/>
            <person name="Andreopoulos B."/>
            <person name="Baker S."/>
            <person name="Barry K."/>
            <person name="Bills G."/>
            <person name="Bluhm B."/>
            <person name="Cannon C."/>
            <person name="Castanera R."/>
            <person name="Culley D."/>
            <person name="Daum C."/>
            <person name="Ezra D."/>
            <person name="Gonzalez J."/>
            <person name="Henrissat B."/>
            <person name="Kuo A."/>
            <person name="Liang C."/>
            <person name="Lipzen A."/>
            <person name="Lutzoni F."/>
            <person name="Magnuson J."/>
            <person name="Mondo S."/>
            <person name="Nolan M."/>
            <person name="Ohm R."/>
            <person name="Pangilinan J."/>
            <person name="Park H.-J."/>
            <person name="Ramirez L."/>
            <person name="Alfaro M."/>
            <person name="Sun H."/>
            <person name="Tritt A."/>
            <person name="Yoshinaga Y."/>
            <person name="Zwiers L.-H."/>
            <person name="Turgeon B."/>
            <person name="Goodwin S."/>
            <person name="Spatafora J."/>
            <person name="Crous P."/>
            <person name="Grigoriev I."/>
        </authorList>
    </citation>
    <scope>NUCLEOTIDE SEQUENCE</scope>
    <source>
        <strain evidence="9">CBS 113389</strain>
    </source>
</reference>
<dbReference type="CDD" id="cd00044">
    <property type="entry name" value="CysPc"/>
    <property type="match status" value="1"/>
</dbReference>
<name>A0A6A6Q567_9PEZI</name>
<feature type="active site" evidence="5 6">
    <location>
        <position position="411"/>
    </location>
</feature>
<dbReference type="Gene3D" id="3.90.70.10">
    <property type="entry name" value="Cysteine proteinases"/>
    <property type="match status" value="1"/>
</dbReference>
<dbReference type="Pfam" id="PF00648">
    <property type="entry name" value="Peptidase_C2"/>
    <property type="match status" value="2"/>
</dbReference>
<dbReference type="PANTHER" id="PTHR10183">
    <property type="entry name" value="CALPAIN"/>
    <property type="match status" value="1"/>
</dbReference>
<proteinExistence type="inferred from homology"/>
<sequence>MPAVSSSKLRAKNQHCLEMPTRSRKPIPRAPEPEPKKDDANDSDSGPEEAPKVNAPTNTSPPSDYTYAAWDKFLCKVPSRISAATKKIVEAKESIEQTPGEGLQSEGKNAFHSWAQAAEECRAKVADIVVECQRLNQKYRDPNFDLELNPFCVRSLDDKYPKGLPPDSADTPVFVKRIEDVFDNPQFFVDGASASDVHQGASGDCWFLAALMAVSAKRELIEDRLCVARDTKVDVYGFVFYRDGEWVYEIVDGLVFVNVGDVEPLTLIKNFDPEKKTGSYVGFNRDKYEELRVQLQRGGEALYFSHCKSNETWLPLIEKAYAKAHGDYYSIEGGFTSEGVEDLTGGVGVILNSNDIMDKDRFWKEQLSQVNQKYLFGGSTSATTMGLVGSHAYAVLQAWEGDNLRLLKIRNPWGDCEWEGDWADGSKLWTPTMMEKLQHTFGDDGIFWISYADFLKHFDTINRVRLLSTEEWRVSQCWTCVNVPWAVDFLDTKFVFTVEEKCSVVVVLCQPDDRYFWALRGRYFYALHFRIYKEGDESGRWIVRSMHSSGAEPEFTRSVSAEVEDLEPGTYHVIFKVIAQRQKEAKTASQAIMEYARARKEKLLAIGRKFDYAQSKGNLRAMEEANKKEKKQDSRDFVKAQAKRERKLSKLQLDRSRARKKRVQDALLQKRLAAEEERKANEEKPADATAGEAPVASEASDEKTESKTTLTPPETEASSQEGGETKATEGASNAEGAGSGETTAGAKDDGAVKAEDTAQSYENQTMTQPAEPKAAGGKGASDGQETLVAGFKGLAVEDSANDQRPRSRAPSPGARSDVSDASPAAEQMYDEDFDWNSDM</sequence>
<feature type="active site" evidence="5 6">
    <location>
        <position position="391"/>
    </location>
</feature>
<dbReference type="InterPro" id="IPR038765">
    <property type="entry name" value="Papain-like_cys_pep_sf"/>
</dbReference>
<dbReference type="PRINTS" id="PR00704">
    <property type="entry name" value="CALPAIN"/>
</dbReference>
<evidence type="ECO:0000313" key="10">
    <source>
        <dbReference type="Proteomes" id="UP000799767"/>
    </source>
</evidence>
<accession>A0A6A6Q567</accession>
<comment type="similarity">
    <text evidence="1">Belongs to the peptidase C2 family.</text>
</comment>
<dbReference type="AlphaFoldDB" id="A0A6A6Q567"/>
<dbReference type="GO" id="GO:0006508">
    <property type="term" value="P:proteolysis"/>
    <property type="evidence" value="ECO:0007669"/>
    <property type="project" value="UniProtKB-KW"/>
</dbReference>
<feature type="compositionally biased region" description="Basic and acidic residues" evidence="7">
    <location>
        <begin position="31"/>
        <end position="40"/>
    </location>
</feature>
<feature type="compositionally biased region" description="Basic and acidic residues" evidence="7">
    <location>
        <begin position="746"/>
        <end position="756"/>
    </location>
</feature>
<dbReference type="RefSeq" id="XP_033593780.1">
    <property type="nucleotide sequence ID" value="XM_033738559.1"/>
</dbReference>
<dbReference type="PROSITE" id="PS50203">
    <property type="entry name" value="CALPAIN_CAT"/>
    <property type="match status" value="1"/>
</dbReference>
<dbReference type="GO" id="GO:0004198">
    <property type="term" value="F:calcium-dependent cysteine-type endopeptidase activity"/>
    <property type="evidence" value="ECO:0007669"/>
    <property type="project" value="InterPro"/>
</dbReference>
<dbReference type="PANTHER" id="PTHR10183:SF379">
    <property type="entry name" value="CALPAIN-5"/>
    <property type="match status" value="1"/>
</dbReference>
<dbReference type="GeneID" id="54479561"/>
<feature type="active site" evidence="5 6">
    <location>
        <position position="205"/>
    </location>
</feature>
<feature type="region of interest" description="Disordered" evidence="7">
    <location>
        <begin position="624"/>
        <end position="839"/>
    </location>
</feature>
<feature type="domain" description="Calpain catalytic" evidence="8">
    <location>
        <begin position="138"/>
        <end position="467"/>
    </location>
</feature>
<feature type="compositionally biased region" description="Basic and acidic residues" evidence="7">
    <location>
        <begin position="624"/>
        <end position="638"/>
    </location>
</feature>
<evidence type="ECO:0000259" key="8">
    <source>
        <dbReference type="PROSITE" id="PS50203"/>
    </source>
</evidence>
<keyword evidence="4 6" id="KW-0788">Thiol protease</keyword>
<organism evidence="9 10">
    <name type="scientific">Neohortaea acidophila</name>
    <dbReference type="NCBI Taxonomy" id="245834"/>
    <lineage>
        <taxon>Eukaryota</taxon>
        <taxon>Fungi</taxon>
        <taxon>Dikarya</taxon>
        <taxon>Ascomycota</taxon>
        <taxon>Pezizomycotina</taxon>
        <taxon>Dothideomycetes</taxon>
        <taxon>Dothideomycetidae</taxon>
        <taxon>Mycosphaerellales</taxon>
        <taxon>Teratosphaeriaceae</taxon>
        <taxon>Neohortaea</taxon>
    </lineage>
</organism>
<keyword evidence="2 6" id="KW-0645">Protease</keyword>
<evidence type="ECO:0000256" key="7">
    <source>
        <dbReference type="SAM" id="MobiDB-lite"/>
    </source>
</evidence>
<gene>
    <name evidence="9" type="ORF">BDY17DRAFT_6117</name>
</gene>
<dbReference type="EMBL" id="MU001631">
    <property type="protein sequence ID" value="KAF2487211.1"/>
    <property type="molecule type" value="Genomic_DNA"/>
</dbReference>
<evidence type="ECO:0000256" key="6">
    <source>
        <dbReference type="PROSITE-ProRule" id="PRU00239"/>
    </source>
</evidence>
<dbReference type="SMART" id="SM00230">
    <property type="entry name" value="CysPc"/>
    <property type="match status" value="1"/>
</dbReference>
<evidence type="ECO:0000313" key="9">
    <source>
        <dbReference type="EMBL" id="KAF2487211.1"/>
    </source>
</evidence>
<evidence type="ECO:0000256" key="1">
    <source>
        <dbReference type="ARBA" id="ARBA00007623"/>
    </source>
</evidence>
<dbReference type="InterPro" id="IPR001300">
    <property type="entry name" value="Peptidase_C2_calpain_cat"/>
</dbReference>
<feature type="compositionally biased region" description="Basic and acidic residues" evidence="7">
    <location>
        <begin position="672"/>
        <end position="686"/>
    </location>
</feature>
<dbReference type="Proteomes" id="UP000799767">
    <property type="component" value="Unassembled WGS sequence"/>
</dbReference>
<dbReference type="OrthoDB" id="424753at2759"/>
<dbReference type="InterPro" id="IPR022684">
    <property type="entry name" value="Calpain_cysteine_protease"/>
</dbReference>
<dbReference type="SUPFAM" id="SSF54001">
    <property type="entry name" value="Cysteine proteinases"/>
    <property type="match status" value="1"/>
</dbReference>
<keyword evidence="10" id="KW-1185">Reference proteome</keyword>
<feature type="compositionally biased region" description="Polar residues" evidence="7">
    <location>
        <begin position="757"/>
        <end position="768"/>
    </location>
</feature>
<evidence type="ECO:0000256" key="2">
    <source>
        <dbReference type="ARBA" id="ARBA00022670"/>
    </source>
</evidence>
<protein>
    <recommendedName>
        <fullName evidence="8">Calpain catalytic domain-containing protein</fullName>
    </recommendedName>
</protein>
<feature type="compositionally biased region" description="Acidic residues" evidence="7">
    <location>
        <begin position="828"/>
        <end position="839"/>
    </location>
</feature>
<feature type="region of interest" description="Disordered" evidence="7">
    <location>
        <begin position="1"/>
        <end position="62"/>
    </location>
</feature>